<reference evidence="10 11" key="1">
    <citation type="journal article" date="2020" name="Nat. Commun.">
        <title>Genome of Tripterygium wilfordii and identification of cytochrome P450 involved in triptolide biosynthesis.</title>
        <authorList>
            <person name="Tu L."/>
            <person name="Su P."/>
            <person name="Zhang Z."/>
            <person name="Gao L."/>
            <person name="Wang J."/>
            <person name="Hu T."/>
            <person name="Zhou J."/>
            <person name="Zhang Y."/>
            <person name="Zhao Y."/>
            <person name="Liu Y."/>
            <person name="Song Y."/>
            <person name="Tong Y."/>
            <person name="Lu Y."/>
            <person name="Yang J."/>
            <person name="Xu C."/>
            <person name="Jia M."/>
            <person name="Peters R.J."/>
            <person name="Huang L."/>
            <person name="Gao W."/>
        </authorList>
    </citation>
    <scope>NUCLEOTIDE SEQUENCE [LARGE SCALE GENOMIC DNA]</scope>
    <source>
        <strain evidence="11">cv. XIE 37</strain>
        <tissue evidence="10">Leaf</tissue>
    </source>
</reference>
<evidence type="ECO:0000256" key="3">
    <source>
        <dbReference type="ARBA" id="ARBA00022448"/>
    </source>
</evidence>
<keyword evidence="6 9" id="KW-1133">Transmembrane helix</keyword>
<name>A0A7J7BUM2_TRIWF</name>
<proteinExistence type="inferred from homology"/>
<evidence type="ECO:0000256" key="2">
    <source>
        <dbReference type="ARBA" id="ARBA00009977"/>
    </source>
</evidence>
<dbReference type="AlphaFoldDB" id="A0A7J7BUM2"/>
<organism evidence="10 11">
    <name type="scientific">Tripterygium wilfordii</name>
    <name type="common">Thunder God vine</name>
    <dbReference type="NCBI Taxonomy" id="458696"/>
    <lineage>
        <taxon>Eukaryota</taxon>
        <taxon>Viridiplantae</taxon>
        <taxon>Streptophyta</taxon>
        <taxon>Embryophyta</taxon>
        <taxon>Tracheophyta</taxon>
        <taxon>Spermatophyta</taxon>
        <taxon>Magnoliopsida</taxon>
        <taxon>eudicotyledons</taxon>
        <taxon>Gunneridae</taxon>
        <taxon>Pentapetalae</taxon>
        <taxon>rosids</taxon>
        <taxon>fabids</taxon>
        <taxon>Celastrales</taxon>
        <taxon>Celastraceae</taxon>
        <taxon>Tripterygium</taxon>
    </lineage>
</organism>
<evidence type="ECO:0000256" key="6">
    <source>
        <dbReference type="ARBA" id="ARBA00022989"/>
    </source>
</evidence>
<evidence type="ECO:0000256" key="9">
    <source>
        <dbReference type="SAM" id="Phobius"/>
    </source>
</evidence>
<protein>
    <submittedName>
        <fullName evidence="10">Putative Glutamine dumper 2</fullName>
    </submittedName>
</protein>
<dbReference type="GO" id="GO:0016020">
    <property type="term" value="C:membrane"/>
    <property type="evidence" value="ECO:0007669"/>
    <property type="project" value="UniProtKB-SubCell"/>
</dbReference>
<keyword evidence="11" id="KW-1185">Reference proteome</keyword>
<comment type="subcellular location">
    <subcellularLocation>
        <location evidence="1">Membrane</location>
        <topology evidence="1">Single-pass membrane protein</topology>
    </subcellularLocation>
</comment>
<dbReference type="EMBL" id="JAAARO010000023">
    <property type="protein sequence ID" value="KAF5725571.1"/>
    <property type="molecule type" value="Genomic_DNA"/>
</dbReference>
<dbReference type="PANTHER" id="PTHR33228">
    <property type="entry name" value="PROTEIN GLUTAMINE DUMPER 4-RELATED"/>
    <property type="match status" value="1"/>
</dbReference>
<feature type="compositionally biased region" description="Low complexity" evidence="8">
    <location>
        <begin position="50"/>
        <end position="64"/>
    </location>
</feature>
<keyword evidence="7 9" id="KW-0472">Membrane</keyword>
<evidence type="ECO:0000256" key="7">
    <source>
        <dbReference type="ARBA" id="ARBA00023136"/>
    </source>
</evidence>
<evidence type="ECO:0000256" key="5">
    <source>
        <dbReference type="ARBA" id="ARBA00022970"/>
    </source>
</evidence>
<dbReference type="GO" id="GO:0006865">
    <property type="term" value="P:amino acid transport"/>
    <property type="evidence" value="ECO:0007669"/>
    <property type="project" value="UniProtKB-KW"/>
</dbReference>
<evidence type="ECO:0000256" key="1">
    <source>
        <dbReference type="ARBA" id="ARBA00004167"/>
    </source>
</evidence>
<keyword evidence="4 9" id="KW-0812">Transmembrane</keyword>
<dbReference type="Proteomes" id="UP000593562">
    <property type="component" value="Unassembled WGS sequence"/>
</dbReference>
<feature type="compositionally biased region" description="Polar residues" evidence="8">
    <location>
        <begin position="1"/>
        <end position="12"/>
    </location>
</feature>
<evidence type="ECO:0000256" key="4">
    <source>
        <dbReference type="ARBA" id="ARBA00022692"/>
    </source>
</evidence>
<dbReference type="GO" id="GO:0080143">
    <property type="term" value="P:regulation of amino acid export"/>
    <property type="evidence" value="ECO:0007669"/>
    <property type="project" value="InterPro"/>
</dbReference>
<gene>
    <name evidence="10" type="ORF">HS088_TW23G00295</name>
</gene>
<keyword evidence="5" id="KW-0029">Amino-acid transport</keyword>
<feature type="region of interest" description="Disordered" evidence="8">
    <location>
        <begin position="1"/>
        <end position="20"/>
    </location>
</feature>
<accession>A0A7J7BUM2</accession>
<dbReference type="InterPro" id="IPR040359">
    <property type="entry name" value="GDU"/>
</dbReference>
<feature type="region of interest" description="Disordered" evidence="8">
    <location>
        <begin position="50"/>
        <end position="77"/>
    </location>
</feature>
<evidence type="ECO:0000256" key="8">
    <source>
        <dbReference type="SAM" id="MobiDB-lite"/>
    </source>
</evidence>
<sequence length="107" mass="11616">MRSENNTSTVSGGDTRLHSWGSPMPYFIGLAFMLGLIATALVILVCSNRNSPSQSRSQSQSQSQGRMGAEQVEGEVDSEPNIVVIMAGDDKPRYLAEPVSYATHIER</sequence>
<evidence type="ECO:0000313" key="10">
    <source>
        <dbReference type="EMBL" id="KAF5725571.1"/>
    </source>
</evidence>
<comment type="caution">
    <text evidence="10">The sequence shown here is derived from an EMBL/GenBank/DDBJ whole genome shotgun (WGS) entry which is preliminary data.</text>
</comment>
<comment type="similarity">
    <text evidence="2">Belongs to the GLUTAMINE DUMPER 1 (TC 9.B.60) family.</text>
</comment>
<feature type="transmembrane region" description="Helical" evidence="9">
    <location>
        <begin position="26"/>
        <end position="46"/>
    </location>
</feature>
<dbReference type="InParanoid" id="A0A7J7BUM2"/>
<keyword evidence="3" id="KW-0813">Transport</keyword>
<dbReference type="PANTHER" id="PTHR33228:SF76">
    <property type="entry name" value="PROTEIN GLUTAMINE DUMPER 7"/>
    <property type="match status" value="1"/>
</dbReference>
<evidence type="ECO:0000313" key="11">
    <source>
        <dbReference type="Proteomes" id="UP000593562"/>
    </source>
</evidence>